<evidence type="ECO:0000259" key="1">
    <source>
        <dbReference type="PROSITE" id="PS51269"/>
    </source>
</evidence>
<organism evidence="2 3">
    <name type="scientific">Mya arenaria</name>
    <name type="common">Soft-shell clam</name>
    <dbReference type="NCBI Taxonomy" id="6604"/>
    <lineage>
        <taxon>Eukaryota</taxon>
        <taxon>Metazoa</taxon>
        <taxon>Spiralia</taxon>
        <taxon>Lophotrochozoa</taxon>
        <taxon>Mollusca</taxon>
        <taxon>Bivalvia</taxon>
        <taxon>Autobranchia</taxon>
        <taxon>Heteroconchia</taxon>
        <taxon>Euheterodonta</taxon>
        <taxon>Imparidentia</taxon>
        <taxon>Neoheterodontei</taxon>
        <taxon>Myida</taxon>
        <taxon>Myoidea</taxon>
        <taxon>Myidae</taxon>
        <taxon>Mya</taxon>
    </lineage>
</organism>
<dbReference type="PROSITE" id="PS51269">
    <property type="entry name" value="COMM"/>
    <property type="match status" value="1"/>
</dbReference>
<dbReference type="Pfam" id="PF07258">
    <property type="entry name" value="COMM_domain"/>
    <property type="match status" value="1"/>
</dbReference>
<dbReference type="PANTHER" id="PTHR16231">
    <property type="entry name" value="COMM DOMAIN-CONTAINING PROTEIN 4-8 FAMILY MEMBER"/>
    <property type="match status" value="1"/>
</dbReference>
<evidence type="ECO:0000313" key="2">
    <source>
        <dbReference type="EMBL" id="WAR04013.1"/>
    </source>
</evidence>
<accession>A0ABY7E5E1</accession>
<keyword evidence="3" id="KW-1185">Reference proteome</keyword>
<proteinExistence type="predicted"/>
<reference evidence="2" key="1">
    <citation type="submission" date="2022-11" db="EMBL/GenBank/DDBJ databases">
        <title>Centuries of genome instability and evolution in soft-shell clam transmissible cancer (bioRxiv).</title>
        <authorList>
            <person name="Hart S.F.M."/>
            <person name="Yonemitsu M.A."/>
            <person name="Giersch R.M."/>
            <person name="Beal B.F."/>
            <person name="Arriagada G."/>
            <person name="Davis B.W."/>
            <person name="Ostrander E.A."/>
            <person name="Goff S.P."/>
            <person name="Metzger M.J."/>
        </authorList>
    </citation>
    <scope>NUCLEOTIDE SEQUENCE</scope>
    <source>
        <strain evidence="2">MELC-2E11</strain>
        <tissue evidence="2">Siphon/mantle</tissue>
    </source>
</reference>
<dbReference type="InterPro" id="IPR047155">
    <property type="entry name" value="COMMD4/6/7/8"/>
</dbReference>
<dbReference type="Pfam" id="PF21672">
    <property type="entry name" value="COMM_HN"/>
    <property type="match status" value="1"/>
</dbReference>
<evidence type="ECO:0000313" key="3">
    <source>
        <dbReference type="Proteomes" id="UP001164746"/>
    </source>
</evidence>
<feature type="domain" description="COMM" evidence="1">
    <location>
        <begin position="220"/>
        <end position="289"/>
    </location>
</feature>
<gene>
    <name evidence="2" type="ORF">MAR_010571</name>
</gene>
<dbReference type="PANTHER" id="PTHR16231:SF4">
    <property type="entry name" value="COMM DOMAIN-CONTAINING PROTEIN 4"/>
    <property type="match status" value="1"/>
</dbReference>
<dbReference type="Proteomes" id="UP001164746">
    <property type="component" value="Chromosome 4"/>
</dbReference>
<name>A0ABY7E5E1_MYAAR</name>
<sequence length="291" mass="32447">MTKAVKRCVEFTLCMSSGASRLATQKEYALRFRCLRHEELSRSVSPAHVTYPGTGLPPKTYQPTWVRRGSMGIWLTNKTAFHRTGRPTSNMRFRFCGDLDCPDWVLAEISILSKMTSIKMKLLCVQVIKMMLGQEIDYDKVYKLTADAKFEEGDVKASISALHFILASAAKYAVDADSLANELQQLGLPKEHTASLGKSYGDSLCQLQEQFGKESLKLSQLEGVEWRVDYILSSSLLQEINEPCVQMKMNVKSVATGTAEPVAFTATSDKFRVFLNELKQAGAMMDNLAST</sequence>
<protein>
    <submittedName>
        <fullName evidence="2">COMD4-like protein</fullName>
    </submittedName>
</protein>
<dbReference type="InterPro" id="IPR017920">
    <property type="entry name" value="COMM"/>
</dbReference>
<dbReference type="EMBL" id="CP111015">
    <property type="protein sequence ID" value="WAR04013.1"/>
    <property type="molecule type" value="Genomic_DNA"/>
</dbReference>